<name>A0A177BVU3_9PLEO</name>
<dbReference type="EMBL" id="KV441561">
    <property type="protein sequence ID" value="OAF99613.1"/>
    <property type="molecule type" value="Genomic_DNA"/>
</dbReference>
<feature type="non-terminal residue" evidence="1">
    <location>
        <position position="224"/>
    </location>
</feature>
<gene>
    <name evidence="1" type="ORF">CC84DRAFT_1075295</name>
</gene>
<evidence type="ECO:0000313" key="2">
    <source>
        <dbReference type="Proteomes" id="UP000077069"/>
    </source>
</evidence>
<dbReference type="Proteomes" id="UP000077069">
    <property type="component" value="Unassembled WGS sequence"/>
</dbReference>
<dbReference type="Pfam" id="PF11327">
    <property type="entry name" value="Egh16-like"/>
    <property type="match status" value="1"/>
</dbReference>
<dbReference type="PANTHER" id="PTHR34618:SF4">
    <property type="entry name" value="CAS1"/>
    <property type="match status" value="1"/>
</dbReference>
<evidence type="ECO:0008006" key="3">
    <source>
        <dbReference type="Google" id="ProtNLM"/>
    </source>
</evidence>
<proteinExistence type="predicted"/>
<dbReference type="InParanoid" id="A0A177BVU3"/>
<accession>A0A177BVU3</accession>
<dbReference type="InterPro" id="IPR021476">
    <property type="entry name" value="Egh16-like"/>
</dbReference>
<dbReference type="OrthoDB" id="5418436at2759"/>
<organism evidence="1 2">
    <name type="scientific">Paraphaeosphaeria sporulosa</name>
    <dbReference type="NCBI Taxonomy" id="1460663"/>
    <lineage>
        <taxon>Eukaryota</taxon>
        <taxon>Fungi</taxon>
        <taxon>Dikarya</taxon>
        <taxon>Ascomycota</taxon>
        <taxon>Pezizomycotina</taxon>
        <taxon>Dothideomycetes</taxon>
        <taxon>Pleosporomycetidae</taxon>
        <taxon>Pleosporales</taxon>
        <taxon>Massarineae</taxon>
        <taxon>Didymosphaeriaceae</taxon>
        <taxon>Paraphaeosphaeria</taxon>
    </lineage>
</organism>
<dbReference type="PANTHER" id="PTHR34618">
    <property type="entry name" value="SURFACE PROTEIN MAS1, PUTATIVE-RELATED"/>
    <property type="match status" value="1"/>
</dbReference>
<sequence length="224" mass="21893">LAPTLISAHGKVAAVVGDAGGNGTALGIQGGIVPGPGKNKVTEVDTTVFGKTNIATNGLGKTTGQGKNTVAMVVATMDQSGATLPQVSDGGSISGTFHVVTTDGAGPVQAMIDTTGTGAFASGVQANVVTDVPGNKGNIKPSGKVPRGLSFVALRARNLVARASNVNMDFPIDIAVPAGTTCTGSMAGLQNVCLMKIANSNNAGPFGGVIAFQMAGTAAGNTTA</sequence>
<reference evidence="1 2" key="1">
    <citation type="submission" date="2016-05" db="EMBL/GenBank/DDBJ databases">
        <title>Comparative analysis of secretome profiles of manganese(II)-oxidizing ascomycete fungi.</title>
        <authorList>
            <consortium name="DOE Joint Genome Institute"/>
            <person name="Zeiner C.A."/>
            <person name="Purvine S.O."/>
            <person name="Zink E.M."/>
            <person name="Wu S."/>
            <person name="Pasa-Tolic L."/>
            <person name="Chaput D.L."/>
            <person name="Haridas S."/>
            <person name="Grigoriev I.V."/>
            <person name="Santelli C.M."/>
            <person name="Hansel C.M."/>
        </authorList>
    </citation>
    <scope>NUCLEOTIDE SEQUENCE [LARGE SCALE GENOMIC DNA]</scope>
    <source>
        <strain evidence="1 2">AP3s5-JAC2a</strain>
    </source>
</reference>
<protein>
    <recommendedName>
        <fullName evidence="3">Cell surface protein</fullName>
    </recommendedName>
</protein>
<keyword evidence="2" id="KW-1185">Reference proteome</keyword>
<dbReference type="AlphaFoldDB" id="A0A177BVU3"/>
<dbReference type="RefSeq" id="XP_018029979.1">
    <property type="nucleotide sequence ID" value="XM_018173710.1"/>
</dbReference>
<feature type="non-terminal residue" evidence="1">
    <location>
        <position position="1"/>
    </location>
</feature>
<evidence type="ECO:0000313" key="1">
    <source>
        <dbReference type="EMBL" id="OAF99613.1"/>
    </source>
</evidence>
<dbReference type="GeneID" id="28757196"/>